<protein>
    <submittedName>
        <fullName evidence="1">Uncharacterized protein</fullName>
    </submittedName>
</protein>
<accession>A0A2P2NIJ4</accession>
<proteinExistence type="predicted"/>
<dbReference type="AlphaFoldDB" id="A0A2P2NIJ4"/>
<organism evidence="1">
    <name type="scientific">Rhizophora mucronata</name>
    <name type="common">Asiatic mangrove</name>
    <dbReference type="NCBI Taxonomy" id="61149"/>
    <lineage>
        <taxon>Eukaryota</taxon>
        <taxon>Viridiplantae</taxon>
        <taxon>Streptophyta</taxon>
        <taxon>Embryophyta</taxon>
        <taxon>Tracheophyta</taxon>
        <taxon>Spermatophyta</taxon>
        <taxon>Magnoliopsida</taxon>
        <taxon>eudicotyledons</taxon>
        <taxon>Gunneridae</taxon>
        <taxon>Pentapetalae</taxon>
        <taxon>rosids</taxon>
        <taxon>fabids</taxon>
        <taxon>Malpighiales</taxon>
        <taxon>Rhizophoraceae</taxon>
        <taxon>Rhizophora</taxon>
    </lineage>
</organism>
<evidence type="ECO:0000313" key="1">
    <source>
        <dbReference type="EMBL" id="MBX42220.1"/>
    </source>
</evidence>
<dbReference type="EMBL" id="GGEC01061736">
    <property type="protein sequence ID" value="MBX42220.1"/>
    <property type="molecule type" value="Transcribed_RNA"/>
</dbReference>
<reference evidence="1" key="1">
    <citation type="submission" date="2018-02" db="EMBL/GenBank/DDBJ databases">
        <title>Rhizophora mucronata_Transcriptome.</title>
        <authorList>
            <person name="Meera S.P."/>
            <person name="Sreeshan A."/>
            <person name="Augustine A."/>
        </authorList>
    </citation>
    <scope>NUCLEOTIDE SEQUENCE</scope>
    <source>
        <tissue evidence="1">Leaf</tissue>
    </source>
</reference>
<name>A0A2P2NIJ4_RHIMU</name>
<sequence length="65" mass="7399">MLQTQNSAKGHANKLFSKFSPLIKPSSKHLSINQRHLKHIFLNLSSIIETMVENNEMTTIFGQAF</sequence>